<dbReference type="PRINTS" id="PR00839">
    <property type="entry name" value="V8PROTEASE"/>
</dbReference>
<keyword evidence="4 6" id="KW-0378">Hydrolase</keyword>
<keyword evidence="3" id="KW-0732">Signal</keyword>
<dbReference type="EC" id="3.4.21.-" evidence="6"/>
<proteinExistence type="inferred from homology"/>
<protein>
    <recommendedName>
        <fullName evidence="6">Serine protease</fullName>
        <ecNumber evidence="6">3.4.21.-</ecNumber>
    </recommendedName>
</protein>
<feature type="region of interest" description="Disordered" evidence="7">
    <location>
        <begin position="1"/>
        <end position="21"/>
    </location>
</feature>
<dbReference type="OrthoDB" id="5978815at2759"/>
<dbReference type="SUPFAM" id="SSF50494">
    <property type="entry name" value="Trypsin-like serine proteases"/>
    <property type="match status" value="1"/>
</dbReference>
<evidence type="ECO:0000256" key="3">
    <source>
        <dbReference type="ARBA" id="ARBA00022729"/>
    </source>
</evidence>
<name>A0A3M6UHH8_POCDA</name>
<comment type="caution">
    <text evidence="8">The sequence shown here is derived from an EMBL/GenBank/DDBJ whole genome shotgun (WGS) entry which is preliminary data.</text>
</comment>
<keyword evidence="5 6" id="KW-0720">Serine protease</keyword>
<evidence type="ECO:0000256" key="6">
    <source>
        <dbReference type="RuleBase" id="RU004296"/>
    </source>
</evidence>
<evidence type="ECO:0000313" key="8">
    <source>
        <dbReference type="EMBL" id="RMX53112.1"/>
    </source>
</evidence>
<comment type="similarity">
    <text evidence="1 6">Belongs to the peptidase S1B family.</text>
</comment>
<evidence type="ECO:0000256" key="7">
    <source>
        <dbReference type="SAM" id="MobiDB-lite"/>
    </source>
</evidence>
<evidence type="ECO:0000256" key="2">
    <source>
        <dbReference type="ARBA" id="ARBA00022670"/>
    </source>
</evidence>
<gene>
    <name evidence="8" type="ORF">pdam_00015565</name>
</gene>
<dbReference type="Gene3D" id="2.40.10.10">
    <property type="entry name" value="Trypsin-like serine proteases"/>
    <property type="match status" value="2"/>
</dbReference>
<evidence type="ECO:0000256" key="4">
    <source>
        <dbReference type="ARBA" id="ARBA00022801"/>
    </source>
</evidence>
<dbReference type="GO" id="GO:0006508">
    <property type="term" value="P:proteolysis"/>
    <property type="evidence" value="ECO:0007669"/>
    <property type="project" value="UniProtKB-KW"/>
</dbReference>
<keyword evidence="2 6" id="KW-0645">Protease</keyword>
<dbReference type="STRING" id="46731.A0A3M6UHH8"/>
<sequence>MANYNYTRPKDQTTGNGDVLGDEGRGALRACVKVTIYGRPETRRYSDQEARERVENCYASPERLNSVVWEEFPGPSRDKDRNCYLEKTFNVVDIFNALDKFDSMSYVEKYPKGEPGSEKTKLLIDKRRADIEKELKEATCNPDKRHRYSLSVAQRRVRDCYAGNFLSDGKIELPSVNRDKYNIEDICKTVDRLDRCNPETYSYKEREAYMEISSNRADLQKKYEEAVASTGTLHKYERKEDAVKCLQACYHKKHCCVSRHSVFPCEICKHPEYPSLEVYCIFKLHDALRRHDKDMRGLHKYPDHGPGSDKLKNLIDEHRADLSKEYEKFLKSDKSKLSAREYSRSEAERCVRDCFAGSFYGDVDIFPTKKDESGMPSIFQTFDIFDIKQSLDYFDTQKPFEKYPESGHITDNRKKEVEAMRADIEQDYKVATTKCDTEHGSGFIIGDHFILTNKHVIQTYLDKEDSYEIHISNASIGELSCKVAHCDPEKDLALLYCQDLNSQQRSICPLQLSIQPLLPGMQIFSFGYPLSHTGKTALLVTGNVSGSKETLSGHLMAVLNCSLISGNSGSPVVSWINNQLKVVGMATQKHFKEILTPEERIVIERIRESMQTCTIQVSDEAVDYFTLSKRPSFDSDSYQISIQLLTLKLYDALETHSQFNLSNALPVKFVVEFIKNFTTEYTGEFKEELEILCQEYDVCN</sequence>
<evidence type="ECO:0000256" key="1">
    <source>
        <dbReference type="ARBA" id="ARBA00008764"/>
    </source>
</evidence>
<dbReference type="Pfam" id="PF13365">
    <property type="entry name" value="Trypsin_2"/>
    <property type="match status" value="1"/>
</dbReference>
<dbReference type="InterPro" id="IPR009003">
    <property type="entry name" value="Peptidase_S1_PA"/>
</dbReference>
<evidence type="ECO:0000256" key="5">
    <source>
        <dbReference type="ARBA" id="ARBA00022825"/>
    </source>
</evidence>
<dbReference type="GO" id="GO:0008236">
    <property type="term" value="F:serine-type peptidase activity"/>
    <property type="evidence" value="ECO:0007669"/>
    <property type="project" value="UniProtKB-KW"/>
</dbReference>
<dbReference type="InterPro" id="IPR043504">
    <property type="entry name" value="Peptidase_S1_PA_chymotrypsin"/>
</dbReference>
<dbReference type="Proteomes" id="UP000275408">
    <property type="component" value="Unassembled WGS sequence"/>
</dbReference>
<dbReference type="AlphaFoldDB" id="A0A3M6UHH8"/>
<evidence type="ECO:0000313" key="9">
    <source>
        <dbReference type="Proteomes" id="UP000275408"/>
    </source>
</evidence>
<organism evidence="8 9">
    <name type="scientific">Pocillopora damicornis</name>
    <name type="common">Cauliflower coral</name>
    <name type="synonym">Millepora damicornis</name>
    <dbReference type="NCBI Taxonomy" id="46731"/>
    <lineage>
        <taxon>Eukaryota</taxon>
        <taxon>Metazoa</taxon>
        <taxon>Cnidaria</taxon>
        <taxon>Anthozoa</taxon>
        <taxon>Hexacorallia</taxon>
        <taxon>Scleractinia</taxon>
        <taxon>Astrocoeniina</taxon>
        <taxon>Pocilloporidae</taxon>
        <taxon>Pocillopora</taxon>
    </lineage>
</organism>
<accession>A0A3M6UHH8</accession>
<keyword evidence="9" id="KW-1185">Reference proteome</keyword>
<reference evidence="8 9" key="1">
    <citation type="journal article" date="2018" name="Sci. Rep.">
        <title>Comparative analysis of the Pocillopora damicornis genome highlights role of immune system in coral evolution.</title>
        <authorList>
            <person name="Cunning R."/>
            <person name="Bay R.A."/>
            <person name="Gillette P."/>
            <person name="Baker A.C."/>
            <person name="Traylor-Knowles N."/>
        </authorList>
    </citation>
    <scope>NUCLEOTIDE SEQUENCE [LARGE SCALE GENOMIC DNA]</scope>
    <source>
        <strain evidence="8">RSMAS</strain>
        <tissue evidence="8">Whole animal</tissue>
    </source>
</reference>
<dbReference type="InterPro" id="IPR008256">
    <property type="entry name" value="Peptidase_S1B"/>
</dbReference>
<dbReference type="EMBL" id="RCHS01001512">
    <property type="protein sequence ID" value="RMX53112.1"/>
    <property type="molecule type" value="Genomic_DNA"/>
</dbReference>
<feature type="compositionally biased region" description="Polar residues" evidence="7">
    <location>
        <begin position="1"/>
        <end position="16"/>
    </location>
</feature>